<dbReference type="EMBL" id="SMMG02000004">
    <property type="protein sequence ID" value="KAA3477027.1"/>
    <property type="molecule type" value="Genomic_DNA"/>
</dbReference>
<name>A0A5B6W7E9_9ROSI</name>
<evidence type="ECO:0000313" key="2">
    <source>
        <dbReference type="Proteomes" id="UP000325315"/>
    </source>
</evidence>
<dbReference type="Proteomes" id="UP000325315">
    <property type="component" value="Unassembled WGS sequence"/>
</dbReference>
<dbReference type="AlphaFoldDB" id="A0A5B6W7E9"/>
<keyword evidence="2" id="KW-1185">Reference proteome</keyword>
<reference evidence="1" key="1">
    <citation type="submission" date="2019-08" db="EMBL/GenBank/DDBJ databases">
        <authorList>
            <person name="Liu F."/>
        </authorList>
    </citation>
    <scope>NUCLEOTIDE SEQUENCE [LARGE SCALE GENOMIC DNA]</scope>
    <source>
        <strain evidence="1">PA1801</strain>
        <tissue evidence="1">Leaf</tissue>
    </source>
</reference>
<evidence type="ECO:0000313" key="1">
    <source>
        <dbReference type="EMBL" id="KAA3477027.1"/>
    </source>
</evidence>
<organism evidence="1 2">
    <name type="scientific">Gossypium australe</name>
    <dbReference type="NCBI Taxonomy" id="47621"/>
    <lineage>
        <taxon>Eukaryota</taxon>
        <taxon>Viridiplantae</taxon>
        <taxon>Streptophyta</taxon>
        <taxon>Embryophyta</taxon>
        <taxon>Tracheophyta</taxon>
        <taxon>Spermatophyta</taxon>
        <taxon>Magnoliopsida</taxon>
        <taxon>eudicotyledons</taxon>
        <taxon>Gunneridae</taxon>
        <taxon>Pentapetalae</taxon>
        <taxon>rosids</taxon>
        <taxon>malvids</taxon>
        <taxon>Malvales</taxon>
        <taxon>Malvaceae</taxon>
        <taxon>Malvoideae</taxon>
        <taxon>Gossypium</taxon>
    </lineage>
</organism>
<proteinExistence type="predicted"/>
<sequence length="155" mass="17490">MNLIVRCVNMSTNKIKIEEYFLEFMKVDDTSGLRLFNELQDVLKSLDLNISNSPKRLVLSELYESCDDTKSKSEAVVNALESIEFLLGMYRDECFTSSMNIAKSITLDMDVEPTLPTKHRLKSLDQKGLGECCATFHAVFSHGDSSDVDSKDLFS</sequence>
<gene>
    <name evidence="1" type="ORF">EPI10_010948</name>
</gene>
<protein>
    <submittedName>
        <fullName evidence="1">Zinc finger MYM-type protein 1-like</fullName>
    </submittedName>
</protein>
<dbReference type="OrthoDB" id="1692427at2759"/>
<accession>A0A5B6W7E9</accession>
<comment type="caution">
    <text evidence="1">The sequence shown here is derived from an EMBL/GenBank/DDBJ whole genome shotgun (WGS) entry which is preliminary data.</text>
</comment>